<dbReference type="Pfam" id="PF13522">
    <property type="entry name" value="GATase_6"/>
    <property type="match status" value="1"/>
</dbReference>
<sequence length="336" mass="35034">MRYVSSSMCGLFGLLRAPDAVHPERASDVVVTLGTLAEERGTDSAGLALLTGRPAGRDAAALSGVADDRGSDLVHDGCRVIKGRGTFSAVWRPALLDALDAAPAVLGHTRWATQGTPHSLANASPLVIGGADAVGPHAARAAGIVATHNGDIEAAAFRARFAPPDAAGGTDSEPVFQVLAGQASVPDVLAVLTALVGRAALAWVDRARPEIVHLARAACSPLSVAVDDEQNLYWASNPKWFRLAERHTSVRFATIVMLREGTYLRLGPPSPGARPEVLSGAGFLPTARAYDVDDRVWTGFTPSDATRDRDGLRHRVAPLLPSAPGGHTPTTPVTVV</sequence>
<evidence type="ECO:0000313" key="2">
    <source>
        <dbReference type="EMBL" id="RMI34760.1"/>
    </source>
</evidence>
<dbReference type="AlphaFoldDB" id="A0A3M2LDC5"/>
<proteinExistence type="predicted"/>
<dbReference type="Gene3D" id="3.60.20.10">
    <property type="entry name" value="Glutamine Phosphoribosylpyrophosphate, subunit 1, domain 1"/>
    <property type="match status" value="1"/>
</dbReference>
<comment type="caution">
    <text evidence="2">The sequence shown here is derived from an EMBL/GenBank/DDBJ whole genome shotgun (WGS) entry which is preliminary data.</text>
</comment>
<dbReference type="EMBL" id="RFFG01000159">
    <property type="protein sequence ID" value="RMI34760.1"/>
    <property type="molecule type" value="Genomic_DNA"/>
</dbReference>
<accession>A0A3M2LDC5</accession>
<name>A0A3M2LDC5_9ACTN</name>
<reference evidence="2 3" key="1">
    <citation type="submission" date="2018-10" db="EMBL/GenBank/DDBJ databases">
        <title>Isolation from soil.</title>
        <authorList>
            <person name="Hu J."/>
        </authorList>
    </citation>
    <scope>NUCLEOTIDE SEQUENCE [LARGE SCALE GENOMIC DNA]</scope>
    <source>
        <strain evidence="2 3">NEAU-Ht49</strain>
    </source>
</reference>
<protein>
    <recommendedName>
        <fullName evidence="1">Glutamine amidotransferase type-2 domain-containing protein</fullName>
    </recommendedName>
</protein>
<dbReference type="PROSITE" id="PS51278">
    <property type="entry name" value="GATASE_TYPE_2"/>
    <property type="match status" value="1"/>
</dbReference>
<dbReference type="RefSeq" id="WP_122199716.1">
    <property type="nucleotide sequence ID" value="NZ_RFFG01000159.1"/>
</dbReference>
<dbReference type="Proteomes" id="UP000282674">
    <property type="component" value="Unassembled WGS sequence"/>
</dbReference>
<dbReference type="InterPro" id="IPR029055">
    <property type="entry name" value="Ntn_hydrolases_N"/>
</dbReference>
<organism evidence="2 3">
    <name type="scientific">Actinomadura harenae</name>
    <dbReference type="NCBI Taxonomy" id="2483351"/>
    <lineage>
        <taxon>Bacteria</taxon>
        <taxon>Bacillati</taxon>
        <taxon>Actinomycetota</taxon>
        <taxon>Actinomycetes</taxon>
        <taxon>Streptosporangiales</taxon>
        <taxon>Thermomonosporaceae</taxon>
        <taxon>Actinomadura</taxon>
    </lineage>
</organism>
<gene>
    <name evidence="2" type="ORF">EBO15_40300</name>
</gene>
<evidence type="ECO:0000313" key="3">
    <source>
        <dbReference type="Proteomes" id="UP000282674"/>
    </source>
</evidence>
<evidence type="ECO:0000259" key="1">
    <source>
        <dbReference type="PROSITE" id="PS51278"/>
    </source>
</evidence>
<dbReference type="InterPro" id="IPR017932">
    <property type="entry name" value="GATase_2_dom"/>
</dbReference>
<dbReference type="SUPFAM" id="SSF56235">
    <property type="entry name" value="N-terminal nucleophile aminohydrolases (Ntn hydrolases)"/>
    <property type="match status" value="1"/>
</dbReference>
<feature type="domain" description="Glutamine amidotransferase type-2" evidence="1">
    <location>
        <begin position="9"/>
        <end position="269"/>
    </location>
</feature>
<dbReference type="OrthoDB" id="3456346at2"/>
<keyword evidence="3" id="KW-1185">Reference proteome</keyword>
<dbReference type="CDD" id="cd00352">
    <property type="entry name" value="Gn_AT_II"/>
    <property type="match status" value="1"/>
</dbReference>